<sequence length="768" mass="86443">MKKLLLLIILIINLLTVSAYSVEFKDVEGMECEEAVEFLSAYGVVNGYSDGVFGPEEYVTRGQMSKILSIILGYGDYPDDFKSSFSDMDDHWANAYVEVAAGLEIIKGYEDGTFRPDEPVSYPEAVTMILRSLGYTDESLTGDWPYDYMVKAGSLGILKGMEMSSDYASRCDIASIIYESLFLDMGRVEGDTSLWKSSGIKLLSGLGHMEEMQIMEEQLEEPSVFPEISGYLYYTGEVYYNNDDEIVYFINRNTEKFSGTVLEAEGHNIIVENLDGINETFDIRGAETIYNNAVGRTESFFGADVDVIYRKIGSGVVVDAVIGREITDVFLAPYPYEEGNDYNGLALPLTNDNPDPEKIIINGAVEFLKEIMPEDLVYAYETDERGDKSVLELFVVRNRVEGDMTYAKGNTAEGFSVIDKVRYDHSDVYMPSEEFGSGYHVEAILDEKGDIVKHKFISELNNDEKYGFVLETIEGDSFLLPAIRIFDGDGHETVLNVDVDNSLVAENGGFNNIKYEVNLEAGDPIVYTLENIDTVDELRKLDYEQYSGLYRNYDMLLLQAEAFLDGNTLLLFKDDGRWSRLTADRLEGYLRGRIIRSEGERYVEIMVVEDGIKTKYPDSLNGVIESIEDEYNGFSEAIYSFEINIGGEIENIYSSSDRKNLVDIHDFKGKLIQLMLVQDKVVSYGTLIPEIDFSGPVRFYDENLMKVGGSFYELVDDATVYEAEKINDSYIITGTIELSGIGETNLVRLYDLEGDNDGIIDTMIILKE</sequence>
<feature type="domain" description="SLH" evidence="1">
    <location>
        <begin position="80"/>
        <end position="143"/>
    </location>
</feature>
<dbReference type="PANTHER" id="PTHR43308:SF5">
    <property type="entry name" value="S-LAYER PROTEIN _ PEPTIDOGLYCAN ENDO-BETA-N-ACETYLGLUCOSAMINIDASE"/>
    <property type="match status" value="1"/>
</dbReference>
<dbReference type="PROSITE" id="PS51272">
    <property type="entry name" value="SLH"/>
    <property type="match status" value="2"/>
</dbReference>
<accession>A0A1M6KPL7</accession>
<dbReference type="Pfam" id="PF00395">
    <property type="entry name" value="SLH"/>
    <property type="match status" value="2"/>
</dbReference>
<reference evidence="2 3" key="1">
    <citation type="submission" date="2016-11" db="EMBL/GenBank/DDBJ databases">
        <authorList>
            <person name="Jaros S."/>
            <person name="Januszkiewicz K."/>
            <person name="Wedrychowicz H."/>
        </authorList>
    </citation>
    <scope>NUCLEOTIDE SEQUENCE [LARGE SCALE GENOMIC DNA]</scope>
    <source>
        <strain evidence="2 3">DSM 17477</strain>
    </source>
</reference>
<keyword evidence="3" id="KW-1185">Reference proteome</keyword>
<evidence type="ECO:0000259" key="1">
    <source>
        <dbReference type="PROSITE" id="PS51272"/>
    </source>
</evidence>
<evidence type="ECO:0000313" key="3">
    <source>
        <dbReference type="Proteomes" id="UP000184052"/>
    </source>
</evidence>
<dbReference type="InterPro" id="IPR051465">
    <property type="entry name" value="Cell_Envelope_Struct_Comp"/>
</dbReference>
<feature type="domain" description="SLH" evidence="1">
    <location>
        <begin position="19"/>
        <end position="78"/>
    </location>
</feature>
<evidence type="ECO:0000313" key="2">
    <source>
        <dbReference type="EMBL" id="SHJ60804.1"/>
    </source>
</evidence>
<gene>
    <name evidence="2" type="ORF">SAMN02745751_02953</name>
</gene>
<dbReference type="Proteomes" id="UP000184052">
    <property type="component" value="Unassembled WGS sequence"/>
</dbReference>
<dbReference type="STRING" id="1121476.SAMN02745751_02953"/>
<protein>
    <submittedName>
        <fullName evidence="2">S-layer homology domain-containing protein</fullName>
    </submittedName>
</protein>
<dbReference type="PANTHER" id="PTHR43308">
    <property type="entry name" value="OUTER MEMBRANE PROTEIN ALPHA-RELATED"/>
    <property type="match status" value="1"/>
</dbReference>
<proteinExistence type="predicted"/>
<dbReference type="InterPro" id="IPR001119">
    <property type="entry name" value="SLH_dom"/>
</dbReference>
<dbReference type="RefSeq" id="WP_073050338.1">
    <property type="nucleotide sequence ID" value="NZ_FQZL01000027.1"/>
</dbReference>
<organism evidence="2 3">
    <name type="scientific">Dethiosulfatibacter aminovorans DSM 17477</name>
    <dbReference type="NCBI Taxonomy" id="1121476"/>
    <lineage>
        <taxon>Bacteria</taxon>
        <taxon>Bacillati</taxon>
        <taxon>Bacillota</taxon>
        <taxon>Tissierellia</taxon>
        <taxon>Dethiosulfatibacter</taxon>
    </lineage>
</organism>
<dbReference type="EMBL" id="FQZL01000027">
    <property type="protein sequence ID" value="SHJ60804.1"/>
    <property type="molecule type" value="Genomic_DNA"/>
</dbReference>
<dbReference type="AlphaFoldDB" id="A0A1M6KPL7"/>
<name>A0A1M6KPL7_9FIRM</name>